<comment type="caution">
    <text evidence="3">The sequence shown here is derived from an EMBL/GenBank/DDBJ whole genome shotgun (WGS) entry which is preliminary data.</text>
</comment>
<dbReference type="EMBL" id="JBEAFC010000005">
    <property type="protein sequence ID" value="KAL1555551.1"/>
    <property type="molecule type" value="Genomic_DNA"/>
</dbReference>
<feature type="region of interest" description="Disordered" evidence="2">
    <location>
        <begin position="105"/>
        <end position="140"/>
    </location>
</feature>
<gene>
    <name evidence="3" type="ORF">AAHA92_11272</name>
</gene>
<keyword evidence="1" id="KW-0175">Coiled coil</keyword>
<proteinExistence type="predicted"/>
<evidence type="ECO:0000313" key="3">
    <source>
        <dbReference type="EMBL" id="KAL1555551.1"/>
    </source>
</evidence>
<accession>A0ABD1HKK2</accession>
<name>A0ABD1HKK2_SALDI</name>
<feature type="compositionally biased region" description="Basic and acidic residues" evidence="2">
    <location>
        <begin position="111"/>
        <end position="132"/>
    </location>
</feature>
<sequence>MARTQHSICGYPDWRCVDWHSNRRVTGSIDRFCSFDATFFLQRSEEEIPGIGSADIREVALNCEKGSTGTLLHRATHQIDKTAKQDIPLMEIALLGKGCSDRNAGKRRRLDGHGDRSDRMSDGARDQIKDRNLGSSESKMQVDDQIRDIYSEIMLLENDKQQLQKYLEDKVKEADSLTLEIHELKMQLSKEKEEGKRVTAKIKEYTEAHNYHLRLQDERKRSLAELQNLGEQLDLDVKGSAFTLSDDDEGEPDSSSRRLWSPVEAQETSPQARLSAPDADGLVWSSGVVVYMHASRSLSLQLVANAIDEDVLVGETDERFRARVGPSNGAGGSEDTLNTSRSPFSPPRTVQRQQRERGR</sequence>
<feature type="region of interest" description="Disordered" evidence="2">
    <location>
        <begin position="242"/>
        <end position="278"/>
    </location>
</feature>
<feature type="region of interest" description="Disordered" evidence="2">
    <location>
        <begin position="322"/>
        <end position="359"/>
    </location>
</feature>
<dbReference type="InterPro" id="IPR045868">
    <property type="entry name" value="Znf_C3H13/40"/>
</dbReference>
<feature type="coiled-coil region" evidence="1">
    <location>
        <begin position="153"/>
        <end position="232"/>
    </location>
</feature>
<protein>
    <submittedName>
        <fullName evidence="3">Zinc finger CCCH domain-containing protein 13-like isoform X4</fullName>
    </submittedName>
</protein>
<dbReference type="PANTHER" id="PTHR38160">
    <property type="entry name" value="ZINC FINGER CCCH DOMAIN-CONTAINING PROTEIN 40"/>
    <property type="match status" value="1"/>
</dbReference>
<feature type="compositionally biased region" description="Polar residues" evidence="2">
    <location>
        <begin position="335"/>
        <end position="352"/>
    </location>
</feature>
<organism evidence="3 4">
    <name type="scientific">Salvia divinorum</name>
    <name type="common">Maria pastora</name>
    <name type="synonym">Diviner's sage</name>
    <dbReference type="NCBI Taxonomy" id="28513"/>
    <lineage>
        <taxon>Eukaryota</taxon>
        <taxon>Viridiplantae</taxon>
        <taxon>Streptophyta</taxon>
        <taxon>Embryophyta</taxon>
        <taxon>Tracheophyta</taxon>
        <taxon>Spermatophyta</taxon>
        <taxon>Magnoliopsida</taxon>
        <taxon>eudicotyledons</taxon>
        <taxon>Gunneridae</taxon>
        <taxon>Pentapetalae</taxon>
        <taxon>asterids</taxon>
        <taxon>lamiids</taxon>
        <taxon>Lamiales</taxon>
        <taxon>Lamiaceae</taxon>
        <taxon>Nepetoideae</taxon>
        <taxon>Mentheae</taxon>
        <taxon>Salviinae</taxon>
        <taxon>Salvia</taxon>
        <taxon>Salvia subgen. Calosphace</taxon>
    </lineage>
</organism>
<evidence type="ECO:0000256" key="1">
    <source>
        <dbReference type="SAM" id="Coils"/>
    </source>
</evidence>
<dbReference type="AlphaFoldDB" id="A0ABD1HKK2"/>
<dbReference type="PANTHER" id="PTHR38160:SF1">
    <property type="entry name" value="ZINC FINGER CCCH DOMAIN-CONTAINING PROTEIN 40"/>
    <property type="match status" value="1"/>
</dbReference>
<dbReference type="Proteomes" id="UP001567538">
    <property type="component" value="Unassembled WGS sequence"/>
</dbReference>
<keyword evidence="4" id="KW-1185">Reference proteome</keyword>
<evidence type="ECO:0000256" key="2">
    <source>
        <dbReference type="SAM" id="MobiDB-lite"/>
    </source>
</evidence>
<reference evidence="3 4" key="1">
    <citation type="submission" date="2024-06" db="EMBL/GenBank/DDBJ databases">
        <title>A chromosome level genome sequence of Diviner's sage (Salvia divinorum).</title>
        <authorList>
            <person name="Ford S.A."/>
            <person name="Ro D.-K."/>
            <person name="Ness R.W."/>
            <person name="Phillips M.A."/>
        </authorList>
    </citation>
    <scope>NUCLEOTIDE SEQUENCE [LARGE SCALE GENOMIC DNA]</scope>
    <source>
        <strain evidence="3">SAF-2024a</strain>
        <tissue evidence="3">Leaf</tissue>
    </source>
</reference>
<evidence type="ECO:0000313" key="4">
    <source>
        <dbReference type="Proteomes" id="UP001567538"/>
    </source>
</evidence>